<accession>A0ABT1SIF4</accession>
<keyword evidence="7" id="KW-1185">Reference proteome</keyword>
<comment type="similarity">
    <text evidence="1 4">Belongs to the bacterial histone-like protein family.</text>
</comment>
<evidence type="ECO:0000256" key="2">
    <source>
        <dbReference type="ARBA" id="ARBA00023067"/>
    </source>
</evidence>
<keyword evidence="3 6" id="KW-0238">DNA-binding</keyword>
<dbReference type="GO" id="GO:0003677">
    <property type="term" value="F:DNA binding"/>
    <property type="evidence" value="ECO:0007669"/>
    <property type="project" value="UniProtKB-KW"/>
</dbReference>
<keyword evidence="2" id="KW-0226">DNA condensation</keyword>
<dbReference type="PANTHER" id="PTHR33175:SF3">
    <property type="entry name" value="DNA-BINDING PROTEIN HU-BETA"/>
    <property type="match status" value="1"/>
</dbReference>
<reference evidence="6 7" key="1">
    <citation type="submission" date="2022-06" db="EMBL/GenBank/DDBJ databases">
        <title>Isolation of gut microbiota from human fecal samples.</title>
        <authorList>
            <person name="Pamer E.G."/>
            <person name="Barat B."/>
            <person name="Waligurski E."/>
            <person name="Medina S."/>
            <person name="Paddock L."/>
            <person name="Mostad J."/>
        </authorList>
    </citation>
    <scope>NUCLEOTIDE SEQUENCE [LARGE SCALE GENOMIC DNA]</scope>
    <source>
        <strain evidence="6 7">DFI.6.1</strain>
    </source>
</reference>
<dbReference type="Pfam" id="PF00216">
    <property type="entry name" value="Bac_DNA_binding"/>
    <property type="match status" value="1"/>
</dbReference>
<dbReference type="InterPro" id="IPR020816">
    <property type="entry name" value="Histone-like_DNA-bd_CS"/>
</dbReference>
<evidence type="ECO:0000256" key="1">
    <source>
        <dbReference type="ARBA" id="ARBA00010529"/>
    </source>
</evidence>
<name>A0ABT1SIF4_9FIRM</name>
<comment type="caution">
    <text evidence="6">The sequence shown here is derived from an EMBL/GenBank/DDBJ whole genome shotgun (WGS) entry which is preliminary data.</text>
</comment>
<gene>
    <name evidence="6" type="ORF">NE663_01335</name>
</gene>
<dbReference type="PANTHER" id="PTHR33175">
    <property type="entry name" value="DNA-BINDING PROTEIN HU"/>
    <property type="match status" value="1"/>
</dbReference>
<dbReference type="Proteomes" id="UP001524435">
    <property type="component" value="Unassembled WGS sequence"/>
</dbReference>
<dbReference type="PROSITE" id="PS00045">
    <property type="entry name" value="HISTONE_LIKE"/>
    <property type="match status" value="1"/>
</dbReference>
<dbReference type="SUPFAM" id="SSF47729">
    <property type="entry name" value="IHF-like DNA-binding proteins"/>
    <property type="match status" value="1"/>
</dbReference>
<evidence type="ECO:0000256" key="5">
    <source>
        <dbReference type="SAM" id="MobiDB-lite"/>
    </source>
</evidence>
<dbReference type="Gene3D" id="4.10.520.10">
    <property type="entry name" value="IHF-like DNA-binding proteins"/>
    <property type="match status" value="1"/>
</dbReference>
<dbReference type="RefSeq" id="WP_102266692.1">
    <property type="nucleotide sequence ID" value="NZ_CALVCM010000029.1"/>
</dbReference>
<dbReference type="InterPro" id="IPR010992">
    <property type="entry name" value="IHF-like_DNA-bd_dom_sf"/>
</dbReference>
<evidence type="ECO:0000256" key="3">
    <source>
        <dbReference type="ARBA" id="ARBA00023125"/>
    </source>
</evidence>
<dbReference type="InterPro" id="IPR000119">
    <property type="entry name" value="Hist_DNA-bd"/>
</dbReference>
<protein>
    <submittedName>
        <fullName evidence="6">HU family DNA-binding protein</fullName>
    </submittedName>
</protein>
<proteinExistence type="inferred from homology"/>
<sequence>MNNTLNKKALAEAIAEKLDITKKDAMAAVETVFDAISDALANDGKVDISGFGKFEVKERPARQGINPKTKEPMPIAASKAPRFKPAKALKDAVK</sequence>
<evidence type="ECO:0000256" key="4">
    <source>
        <dbReference type="RuleBase" id="RU003939"/>
    </source>
</evidence>
<dbReference type="PRINTS" id="PR01727">
    <property type="entry name" value="DNABINDINGHU"/>
</dbReference>
<dbReference type="CDD" id="cd13831">
    <property type="entry name" value="HU"/>
    <property type="match status" value="1"/>
</dbReference>
<feature type="region of interest" description="Disordered" evidence="5">
    <location>
        <begin position="59"/>
        <end position="94"/>
    </location>
</feature>
<evidence type="ECO:0000313" key="7">
    <source>
        <dbReference type="Proteomes" id="UP001524435"/>
    </source>
</evidence>
<evidence type="ECO:0000313" key="6">
    <source>
        <dbReference type="EMBL" id="MCQ5120900.1"/>
    </source>
</evidence>
<organism evidence="6 7">
    <name type="scientific">Massilicoli timonensis</name>
    <dbReference type="NCBI Taxonomy" id="2015901"/>
    <lineage>
        <taxon>Bacteria</taxon>
        <taxon>Bacillati</taxon>
        <taxon>Bacillota</taxon>
        <taxon>Erysipelotrichia</taxon>
        <taxon>Erysipelotrichales</taxon>
        <taxon>Erysipelotrichaceae</taxon>
        <taxon>Massilicoli</taxon>
    </lineage>
</organism>
<dbReference type="EMBL" id="JANGCH010000002">
    <property type="protein sequence ID" value="MCQ5120900.1"/>
    <property type="molecule type" value="Genomic_DNA"/>
</dbReference>
<dbReference type="SMART" id="SM00411">
    <property type="entry name" value="BHL"/>
    <property type="match status" value="1"/>
</dbReference>